<gene>
    <name evidence="1" type="ORF">GOBAR_AA17263</name>
</gene>
<dbReference type="SUPFAM" id="SSF81631">
    <property type="entry name" value="PAP/OAS1 substrate-binding domain"/>
    <property type="match status" value="1"/>
</dbReference>
<dbReference type="Proteomes" id="UP000239757">
    <property type="component" value="Unassembled WGS sequence"/>
</dbReference>
<dbReference type="EMBL" id="KZ664757">
    <property type="protein sequence ID" value="PPS03403.1"/>
    <property type="molecule type" value="Genomic_DNA"/>
</dbReference>
<evidence type="ECO:0000313" key="2">
    <source>
        <dbReference type="Proteomes" id="UP000239757"/>
    </source>
</evidence>
<sequence length="69" mass="7919">MISIINLGEAENDISPKIYEDPFVVSHDLGRVVDKFSIKVLREVFERAADVIQYDPNPWIILFEPYVPG</sequence>
<dbReference type="OrthoDB" id="407432at2759"/>
<name>A0A2P5XJA0_GOSBA</name>
<proteinExistence type="predicted"/>
<reference evidence="1 2" key="1">
    <citation type="submission" date="2015-01" db="EMBL/GenBank/DDBJ databases">
        <title>Genome of allotetraploid Gossypium barbadense reveals genomic plasticity and fiber elongation in cotton evolution.</title>
        <authorList>
            <person name="Chen X."/>
            <person name="Liu X."/>
            <person name="Zhao B."/>
            <person name="Zheng H."/>
            <person name="Hu Y."/>
            <person name="Lu G."/>
            <person name="Yang C."/>
            <person name="Chen J."/>
            <person name="Shan C."/>
            <person name="Zhang L."/>
            <person name="Zhou Y."/>
            <person name="Wang L."/>
            <person name="Guo W."/>
            <person name="Bai Y."/>
            <person name="Ruan J."/>
            <person name="Shangguan X."/>
            <person name="Mao Y."/>
            <person name="Jiang J."/>
            <person name="Zhu Y."/>
            <person name="Lei J."/>
            <person name="Kang H."/>
            <person name="Chen S."/>
            <person name="He X."/>
            <person name="Wang R."/>
            <person name="Wang Y."/>
            <person name="Chen J."/>
            <person name="Wang L."/>
            <person name="Yu S."/>
            <person name="Wang B."/>
            <person name="Wei J."/>
            <person name="Song S."/>
            <person name="Lu X."/>
            <person name="Gao Z."/>
            <person name="Gu W."/>
            <person name="Deng X."/>
            <person name="Ma D."/>
            <person name="Wang S."/>
            <person name="Liang W."/>
            <person name="Fang L."/>
            <person name="Cai C."/>
            <person name="Zhu X."/>
            <person name="Zhou B."/>
            <person name="Zhang Y."/>
            <person name="Chen Z."/>
            <person name="Xu S."/>
            <person name="Zhu R."/>
            <person name="Wang S."/>
            <person name="Zhang T."/>
            <person name="Zhao G."/>
        </authorList>
    </citation>
    <scope>NUCLEOTIDE SEQUENCE [LARGE SCALE GENOMIC DNA]</scope>
    <source>
        <strain evidence="2">cv. Xinhai21</strain>
        <tissue evidence="1">Leaf</tissue>
    </source>
</reference>
<accession>A0A2P5XJA0</accession>
<organism evidence="1 2">
    <name type="scientific">Gossypium barbadense</name>
    <name type="common">Sea Island cotton</name>
    <name type="synonym">Hibiscus barbadensis</name>
    <dbReference type="NCBI Taxonomy" id="3634"/>
    <lineage>
        <taxon>Eukaryota</taxon>
        <taxon>Viridiplantae</taxon>
        <taxon>Streptophyta</taxon>
        <taxon>Embryophyta</taxon>
        <taxon>Tracheophyta</taxon>
        <taxon>Spermatophyta</taxon>
        <taxon>Magnoliopsida</taxon>
        <taxon>eudicotyledons</taxon>
        <taxon>Gunneridae</taxon>
        <taxon>Pentapetalae</taxon>
        <taxon>rosids</taxon>
        <taxon>malvids</taxon>
        <taxon>Malvales</taxon>
        <taxon>Malvaceae</taxon>
        <taxon>Malvoideae</taxon>
        <taxon>Gossypium</taxon>
    </lineage>
</organism>
<dbReference type="AlphaFoldDB" id="A0A2P5XJA0"/>
<evidence type="ECO:0000313" key="1">
    <source>
        <dbReference type="EMBL" id="PPS03403.1"/>
    </source>
</evidence>
<protein>
    <submittedName>
        <fullName evidence="1">Uncharacterized protein</fullName>
    </submittedName>
</protein>
<dbReference type="Gene3D" id="1.10.1410.10">
    <property type="match status" value="1"/>
</dbReference>